<evidence type="ECO:0000313" key="3">
    <source>
        <dbReference type="EMBL" id="JAP89688.1"/>
    </source>
</evidence>
<evidence type="ECO:0000256" key="1">
    <source>
        <dbReference type="SAM" id="Coils"/>
    </source>
</evidence>
<gene>
    <name evidence="3" type="ORF">TPC1_30817</name>
</gene>
<reference evidence="3" key="1">
    <citation type="submission" date="2015-07" db="EMBL/GenBank/DDBJ databases">
        <title>Adaptation to a free-living lifestyle via gene acquisitions in the diplomonad Trepomonas sp. PC1.</title>
        <authorList>
            <person name="Xu F."/>
            <person name="Jerlstrom-Hultqvist J."/>
            <person name="Kolisko M."/>
            <person name="Simpson A.G.B."/>
            <person name="Roger A.J."/>
            <person name="Svard S.G."/>
            <person name="Andersson J.O."/>
        </authorList>
    </citation>
    <scope>NUCLEOTIDE SEQUENCE</scope>
    <source>
        <strain evidence="3">PC1</strain>
    </source>
</reference>
<feature type="coiled-coil region" evidence="1">
    <location>
        <begin position="297"/>
        <end position="330"/>
    </location>
</feature>
<feature type="compositionally biased region" description="Basic residues" evidence="2">
    <location>
        <begin position="82"/>
        <end position="91"/>
    </location>
</feature>
<feature type="region of interest" description="Disordered" evidence="2">
    <location>
        <begin position="27"/>
        <end position="95"/>
    </location>
</feature>
<keyword evidence="1" id="KW-0175">Coiled coil</keyword>
<organism evidence="3">
    <name type="scientific">Trepomonas sp. PC1</name>
    <dbReference type="NCBI Taxonomy" id="1076344"/>
    <lineage>
        <taxon>Eukaryota</taxon>
        <taxon>Metamonada</taxon>
        <taxon>Diplomonadida</taxon>
        <taxon>Hexamitidae</taxon>
        <taxon>Hexamitinae</taxon>
        <taxon>Trepomonas</taxon>
    </lineage>
</organism>
<proteinExistence type="predicted"/>
<feature type="coiled-coil region" evidence="1">
    <location>
        <begin position="174"/>
        <end position="235"/>
    </location>
</feature>
<protein>
    <submittedName>
        <fullName evidence="3">Uncharacterized protein</fullName>
    </submittedName>
</protein>
<name>A0A146JZP5_9EUKA</name>
<feature type="non-terminal residue" evidence="3">
    <location>
        <position position="1"/>
    </location>
</feature>
<feature type="region of interest" description="Disordered" evidence="2">
    <location>
        <begin position="132"/>
        <end position="154"/>
    </location>
</feature>
<accession>A0A146JZP5</accession>
<sequence length="476" mass="55620">ILNNQTVHDSFEVNYNPYVVGFDQTKKKSGLQNSLSLDESAKKNIDQAPEVDIPQKRKKKKIKKQIPQEQLQEPTTPPPPKQLKKKKKKVAKPVQQETKYVSINEDLTNSMLQPKRQSTPGVLDTENIPKPEIKHKKKKRVEKQPAPMSIQQRAHSPSIFQMQDTPKNLEDQLRAQHERELKQLQFNYEQQLKSQNGQIADLFEQMQKMQQQISIQQQQKQFQDLQKTNSQKISEKLMSSVKSDPSENFDVLNDLQKQIQLHKQKSPNSSVLQQTIKPTKKPITHLQNQQKYLQKDIQEMKSGLKSEQESVQAQQRKSQLIERLKQLTQSQLDQSEMQSFNSLSMQELQNYVYQLEQNQTDQVQKQKTEAQNSAMQGQINELKQLIMEIHTSQQQEQSKQLQIVQEQIIKNNEQIQQQLKKTQFDDKMTFLIQNLNEKIGQKRVFTDEMNLMLGLIGKKRSSGDIHGKMRFLYADM</sequence>
<dbReference type="AlphaFoldDB" id="A0A146JZP5"/>
<evidence type="ECO:0000256" key="2">
    <source>
        <dbReference type="SAM" id="MobiDB-lite"/>
    </source>
</evidence>
<dbReference type="EMBL" id="GDID01006918">
    <property type="protein sequence ID" value="JAP89688.1"/>
    <property type="molecule type" value="Transcribed_RNA"/>
</dbReference>
<feature type="compositionally biased region" description="Low complexity" evidence="2">
    <location>
        <begin position="65"/>
        <end position="74"/>
    </location>
</feature>